<dbReference type="STRING" id="590646.G3B6P9"/>
<dbReference type="Pfam" id="PF00588">
    <property type="entry name" value="SpoU_methylase"/>
    <property type="match status" value="1"/>
</dbReference>
<dbReference type="EMBL" id="GL996524">
    <property type="protein sequence ID" value="EGV62985.1"/>
    <property type="molecule type" value="Genomic_DNA"/>
</dbReference>
<gene>
    <name evidence="4" type="ORF">CANTEDRAFT_134828</name>
</gene>
<dbReference type="KEGG" id="cten:18249818"/>
<dbReference type="GeneID" id="18249818"/>
<dbReference type="Gene3D" id="3.40.1280.10">
    <property type="match status" value="1"/>
</dbReference>
<dbReference type="Proteomes" id="UP000000707">
    <property type="component" value="Unassembled WGS sequence"/>
</dbReference>
<dbReference type="InterPro" id="IPR045330">
    <property type="entry name" value="TRM3/TARBP1"/>
</dbReference>
<dbReference type="PANTHER" id="PTHR12029:SF11">
    <property type="entry name" value="METHYLTRANSFERASE TARBP1-RELATED"/>
    <property type="match status" value="1"/>
</dbReference>
<dbReference type="SUPFAM" id="SSF75217">
    <property type="entry name" value="alpha/beta knot"/>
    <property type="match status" value="1"/>
</dbReference>
<dbReference type="OrthoDB" id="241340at2759"/>
<dbReference type="InterPro" id="IPR044748">
    <property type="entry name" value="Trm3/TARBP1_C"/>
</dbReference>
<evidence type="ECO:0000256" key="2">
    <source>
        <dbReference type="ARBA" id="ARBA00022679"/>
    </source>
</evidence>
<proteinExistence type="predicted"/>
<accession>G3B6P9</accession>
<dbReference type="eggNOG" id="KOG0839">
    <property type="taxonomic scope" value="Eukaryota"/>
</dbReference>
<dbReference type="InterPro" id="IPR029026">
    <property type="entry name" value="tRNA_m1G_MTases_N"/>
</dbReference>
<dbReference type="GO" id="GO:0030488">
    <property type="term" value="P:tRNA methylation"/>
    <property type="evidence" value="ECO:0007669"/>
    <property type="project" value="InterPro"/>
</dbReference>
<keyword evidence="5" id="KW-1185">Reference proteome</keyword>
<keyword evidence="2" id="KW-0808">Transferase</keyword>
<dbReference type="InterPro" id="IPR016024">
    <property type="entry name" value="ARM-type_fold"/>
</dbReference>
<evidence type="ECO:0000313" key="4">
    <source>
        <dbReference type="EMBL" id="EGV62985.1"/>
    </source>
</evidence>
<protein>
    <recommendedName>
        <fullName evidence="3">tRNA/rRNA methyltransferase SpoU type domain-containing protein</fullName>
    </recommendedName>
</protein>
<organism evidence="5">
    <name type="scientific">Candida tenuis (strain ATCC 10573 / BCRC 21748 / CBS 615 / JCM 9827 / NBRC 10315 / NRRL Y-1498 / VKM Y-70)</name>
    <name type="common">Yeast</name>
    <name type="synonym">Yamadazyma tenuis</name>
    <dbReference type="NCBI Taxonomy" id="590646"/>
    <lineage>
        <taxon>Eukaryota</taxon>
        <taxon>Fungi</taxon>
        <taxon>Dikarya</taxon>
        <taxon>Ascomycota</taxon>
        <taxon>Saccharomycotina</taxon>
        <taxon>Pichiomycetes</taxon>
        <taxon>Debaryomycetaceae</taxon>
        <taxon>Yamadazyma</taxon>
    </lineage>
</organism>
<dbReference type="SUPFAM" id="SSF48371">
    <property type="entry name" value="ARM repeat"/>
    <property type="match status" value="1"/>
</dbReference>
<dbReference type="HOGENOM" id="CLU_005519_0_0_1"/>
<dbReference type="FunFam" id="3.40.1280.10:FF:000022">
    <property type="entry name" value="Trm3p"/>
    <property type="match status" value="1"/>
</dbReference>
<dbReference type="GO" id="GO:0016423">
    <property type="term" value="F:tRNA (guanine) methyltransferase activity"/>
    <property type="evidence" value="ECO:0007669"/>
    <property type="project" value="InterPro"/>
</dbReference>
<evidence type="ECO:0000259" key="3">
    <source>
        <dbReference type="Pfam" id="PF00588"/>
    </source>
</evidence>
<dbReference type="InterPro" id="IPR001537">
    <property type="entry name" value="SpoU_MeTrfase"/>
</dbReference>
<reference evidence="4 5" key="1">
    <citation type="journal article" date="2011" name="Proc. Natl. Acad. Sci. U.S.A.">
        <title>Comparative genomics of xylose-fermenting fungi for enhanced biofuel production.</title>
        <authorList>
            <person name="Wohlbach D.J."/>
            <person name="Kuo A."/>
            <person name="Sato T.K."/>
            <person name="Potts K.M."/>
            <person name="Salamov A.A."/>
            <person name="LaButti K.M."/>
            <person name="Sun H."/>
            <person name="Clum A."/>
            <person name="Pangilinan J.L."/>
            <person name="Lindquist E.A."/>
            <person name="Lucas S."/>
            <person name="Lapidus A."/>
            <person name="Jin M."/>
            <person name="Gunawan C."/>
            <person name="Balan V."/>
            <person name="Dale B.E."/>
            <person name="Jeffries T.W."/>
            <person name="Zinkel R."/>
            <person name="Barry K.W."/>
            <person name="Grigoriev I.V."/>
            <person name="Gasch A.P."/>
        </authorList>
    </citation>
    <scope>NUCLEOTIDE SEQUENCE [LARGE SCALE GENOMIC DNA]</scope>
    <source>
        <strain evidence="5">ATCC 10573 / BCRC 21748 / CBS 615 / JCM 9827 / NBRC 10315 / NRRL Y-1498 / VKM Y-70</strain>
    </source>
</reference>
<feature type="domain" description="tRNA/rRNA methyltransferase SpoU type" evidence="3">
    <location>
        <begin position="1239"/>
        <end position="1381"/>
    </location>
</feature>
<name>G3B6P9_CANTC</name>
<dbReference type="InterPro" id="IPR029028">
    <property type="entry name" value="Alpha/beta_knot_MTases"/>
</dbReference>
<dbReference type="PANTHER" id="PTHR12029">
    <property type="entry name" value="RNA METHYLTRANSFERASE"/>
    <property type="match status" value="1"/>
</dbReference>
<evidence type="ECO:0000313" key="5">
    <source>
        <dbReference type="Proteomes" id="UP000000707"/>
    </source>
</evidence>
<dbReference type="GO" id="GO:0003723">
    <property type="term" value="F:RNA binding"/>
    <property type="evidence" value="ECO:0007669"/>
    <property type="project" value="InterPro"/>
</dbReference>
<keyword evidence="1" id="KW-0489">Methyltransferase</keyword>
<sequence>MSLSLVSRFLDPQKVAAIGVELAQNIGESPESIPGLCDLLDQIEDKAPVISIVSPFVENVISSVHEEQYLKNMIQMCGKLPQLYELAICQIKRALSAHIKHSMNKFVPGIKAILESSEIVSHKGEALEQDYIVYLLKVLELVFAQTSFETDFKVDQILCFLVAIDVEEINAQALKTFKWRIDTITRKTLGTDFLWNIIFLLIQTKSNYHCTNAYIVWLRYLNNSNANFTSDTFYQSVILSNSKYFDYLQGGLTSELHEHRKLCFSILKLSILQINADIHNSIFEFKIDEKSLYMKEWERFFTVFEIVAIDTSLHQTEAASGDIISLISPDSSIHPSWGFSLLSTGFRAGNDSVRKFTLNLLYSIPSSNLFLIKHALPVLETIFLPYMMLANHLIVVEDQCSYGDIMCDFIADIIQSCNTEEESRVLVNTFLKVLSNVKDAFDPSKIYVLLGIYKGLQGKQILEFSEAGEKLVSLFEIASEGFLFHKTLQTITLRLVLSFKFEVSSFLKAMERFIRFNGSALVNENFEDIKKYLLQNMASPDDFKLDFASDFVNAVSLYFRSVLGSQFEYIDRTKVVANLIGSSLDLHSFESAQFKQYLNVHLEKLVNEPQDPDIYQVLARSSSIPNTLELSSLWNSVQEDVESNDEEVLRVSVVKYKFLNSLVNDTNLKAFDLGSLVSFKKRMFVNSKTASINSKDFYKVKEDMVGQFLRTLEILTTKKVFKSGDIDAILTIIPSNLVSYQSNISVVSFLAVLLDSNISKDQISGISDVLLEVWNNLTSTRLQLNQKDLHKAIIQALLHPKIIDMALEVPSLSDSLVAFCSSVIENAVGRRGLLPTLAKCISDYQVYHHENFSRSYWLCKTLVDGLVMYQLSSNAFKLESVIGRLFDENFGQDGSDLYLDIYNVHEVSSEVNFMAIYSSIKSSDFASQLLEFIVENQKSYNLFEVVRCNDGYEQWTRIRVFTIIACIITKVNNTNLLEYLQQFIKLLDSDPSPLVRIYIEWIVALKLGDYTDLQDQLFTDLRGLLDLKEMKPSLICSYQRVLVLFINHLPLEKQQQYLERLLLIVIPCATSNKATVRHFSTSLICTVYPMMEEKHIQVAPELSQVLTNMYESALSNTILGAYRNGDALLWDMEKDHTLVNLAGVLLLRVSHHDVEFISEAQYKRYLTSDQIGYLNIPIGKDCEDLWIKDRKKSLAKPTFGINKHEMLNKNPLQTKSGAWSTVMDLDDSDKNTLVKRSDLIVVSSLVDKPPNLGGICRLCDVLGAGLLTLHDISIKDHNEFRNVAVTADHWMPMIEVAVPDIVKFLRQKKKEGYTLIGLEQTDNSVELNSDLKFPQKSLILLGKEREGVPGELLAELDLCVEIKQVGVIRSMNIQTATAIIVQAYSSQHC</sequence>
<dbReference type="CDD" id="cd18091">
    <property type="entry name" value="SpoU-like_TRM3-like"/>
    <property type="match status" value="1"/>
</dbReference>
<evidence type="ECO:0000256" key="1">
    <source>
        <dbReference type="ARBA" id="ARBA00022603"/>
    </source>
</evidence>
<dbReference type="RefSeq" id="XP_006686778.1">
    <property type="nucleotide sequence ID" value="XM_006686715.1"/>
</dbReference>